<keyword evidence="1" id="KW-1133">Transmembrane helix</keyword>
<dbReference type="STRING" id="1895771.BGO89_13685"/>
<name>A0A1M3L512_9BACT</name>
<gene>
    <name evidence="2" type="ORF">BGO89_13685</name>
</gene>
<organism evidence="2 3">
    <name type="scientific">Candidatus Kapaibacterium thiocyanatum</name>
    <dbReference type="NCBI Taxonomy" id="1895771"/>
    <lineage>
        <taxon>Bacteria</taxon>
        <taxon>Pseudomonadati</taxon>
        <taxon>Candidatus Kapaibacteriota</taxon>
        <taxon>Candidatus Kapaibacteriia</taxon>
        <taxon>Candidatus Kapaibacteriales</taxon>
        <taxon>Candidatus Kapaibacteriaceae</taxon>
        <taxon>Candidatus Kapaibacterium</taxon>
    </lineage>
</organism>
<feature type="transmembrane region" description="Helical" evidence="1">
    <location>
        <begin position="264"/>
        <end position="285"/>
    </location>
</feature>
<evidence type="ECO:0000256" key="1">
    <source>
        <dbReference type="SAM" id="Phobius"/>
    </source>
</evidence>
<evidence type="ECO:0008006" key="4">
    <source>
        <dbReference type="Google" id="ProtNLM"/>
    </source>
</evidence>
<dbReference type="Gene3D" id="2.180.10.10">
    <property type="entry name" value="RHS repeat-associated core"/>
    <property type="match status" value="1"/>
</dbReference>
<dbReference type="EMBL" id="MKVH01000006">
    <property type="protein sequence ID" value="OJX60560.1"/>
    <property type="molecule type" value="Genomic_DNA"/>
</dbReference>
<comment type="caution">
    <text evidence="2">The sequence shown here is derived from an EMBL/GenBank/DDBJ whole genome shotgun (WGS) entry which is preliminary data.</text>
</comment>
<feature type="transmembrane region" description="Helical" evidence="1">
    <location>
        <begin position="297"/>
        <end position="324"/>
    </location>
</feature>
<evidence type="ECO:0000313" key="3">
    <source>
        <dbReference type="Proteomes" id="UP000184233"/>
    </source>
</evidence>
<sequence>MAYYRAPFEPRVPICGWISAVDNKELDYETAPKYGVVHAGLYHERLMDMSARKYSKTQGAFTSVDVLWGMAIETSPYIYSHHDPVNFFDPSGYGEITSGGGVTSGSTGNSGNRTPTWARNFIMIDGYSSDESRSMKAETQLHRDVKRSLWPDQPSRTIAKADAKASRRAAPQAIPAHAPQYVASDPVPVASPLGKAYDWLTDVAHVNDVVGLVADSHIDVMAKDAGAWVAASGKVYKNGFFGNQHFTAAAVAEQKVVSLSRANLLGKIGKGTLIASYLFTGYSIASEGYKPHHGADLAITTILALTSTFLPGVGLVLAAGYLLADLITIYATGESITEKLFDKK</sequence>
<accession>A0A1M3L512</accession>
<dbReference type="Proteomes" id="UP000184233">
    <property type="component" value="Unassembled WGS sequence"/>
</dbReference>
<proteinExistence type="predicted"/>
<reference evidence="2 3" key="1">
    <citation type="submission" date="2016-09" db="EMBL/GenBank/DDBJ databases">
        <title>Genome-resolved meta-omics ties microbial dynamics to process performance in biotechnology for thiocyanate degradation.</title>
        <authorList>
            <person name="Kantor R.S."/>
            <person name="Huddy R.J."/>
            <person name="Iyer R."/>
            <person name="Thomas B.C."/>
            <person name="Brown C.T."/>
            <person name="Anantharaman K."/>
            <person name="Tringe S."/>
            <person name="Hettich R.L."/>
            <person name="Harrison S.T."/>
            <person name="Banfield J.F."/>
        </authorList>
    </citation>
    <scope>NUCLEOTIDE SEQUENCE [LARGE SCALE GENOMIC DNA]</scope>
    <source>
        <strain evidence="2">59-99</strain>
    </source>
</reference>
<dbReference type="AlphaFoldDB" id="A0A1M3L512"/>
<protein>
    <recommendedName>
        <fullName evidence="4">RHS repeat-associated core domain-containing protein</fullName>
    </recommendedName>
</protein>
<keyword evidence="1" id="KW-0812">Transmembrane</keyword>
<keyword evidence="1" id="KW-0472">Membrane</keyword>
<evidence type="ECO:0000313" key="2">
    <source>
        <dbReference type="EMBL" id="OJX60560.1"/>
    </source>
</evidence>